<keyword evidence="2" id="KW-0489">Methyltransferase</keyword>
<dbReference type="PANTHER" id="PTHR33841">
    <property type="entry name" value="DNA METHYLTRANSFERASE YEEA-RELATED"/>
    <property type="match status" value="1"/>
</dbReference>
<proteinExistence type="predicted"/>
<evidence type="ECO:0000259" key="6">
    <source>
        <dbReference type="Pfam" id="PF07669"/>
    </source>
</evidence>
<evidence type="ECO:0000256" key="4">
    <source>
        <dbReference type="ARBA" id="ARBA00022691"/>
    </source>
</evidence>
<evidence type="ECO:0000313" key="9">
    <source>
        <dbReference type="Proteomes" id="UP000806211"/>
    </source>
</evidence>
<evidence type="ECO:0000259" key="7">
    <source>
        <dbReference type="Pfam" id="PF18135"/>
    </source>
</evidence>
<dbReference type="Proteomes" id="UP000806211">
    <property type="component" value="Unassembled WGS sequence"/>
</dbReference>
<reference evidence="8 9" key="1">
    <citation type="submission" date="2020-10" db="EMBL/GenBank/DDBJ databases">
        <title>ChiBAC.</title>
        <authorList>
            <person name="Zenner C."/>
            <person name="Hitch T.C.A."/>
            <person name="Clavel T."/>
        </authorList>
    </citation>
    <scope>NUCLEOTIDE SEQUENCE [LARGE SCALE GENOMIC DNA]</scope>
    <source>
        <strain evidence="8 9">DSM 107456</strain>
    </source>
</reference>
<accession>A0ABR9RCR8</accession>
<organism evidence="8 9">
    <name type="scientific">Pseudoflavonifractor gallinarum</name>
    <dbReference type="NCBI Taxonomy" id="2779352"/>
    <lineage>
        <taxon>Bacteria</taxon>
        <taxon>Bacillati</taxon>
        <taxon>Bacillota</taxon>
        <taxon>Clostridia</taxon>
        <taxon>Eubacteriales</taxon>
        <taxon>Oscillospiraceae</taxon>
        <taxon>Pseudoflavonifractor</taxon>
    </lineage>
</organism>
<dbReference type="InterPro" id="IPR002052">
    <property type="entry name" value="DNA_methylase_N6_adenine_CS"/>
</dbReference>
<evidence type="ECO:0000256" key="1">
    <source>
        <dbReference type="ARBA" id="ARBA00011900"/>
    </source>
</evidence>
<protein>
    <recommendedName>
        <fullName evidence="1">site-specific DNA-methyltransferase (adenine-specific)</fullName>
        <ecNumber evidence="1">2.1.1.72</ecNumber>
    </recommendedName>
</protein>
<dbReference type="InterPro" id="IPR011639">
    <property type="entry name" value="MethylTrfase_TaqI-like_dom"/>
</dbReference>
<dbReference type="SUPFAM" id="SSF53335">
    <property type="entry name" value="S-adenosyl-L-methionine-dependent methyltransferases"/>
    <property type="match status" value="1"/>
</dbReference>
<dbReference type="Pfam" id="PF07669">
    <property type="entry name" value="Eco57I"/>
    <property type="match status" value="1"/>
</dbReference>
<dbReference type="Pfam" id="PF18135">
    <property type="entry name" value="Type_ISP_C"/>
    <property type="match status" value="1"/>
</dbReference>
<name>A0ABR9RCR8_9FIRM</name>
<keyword evidence="3" id="KW-0808">Transferase</keyword>
<comment type="caution">
    <text evidence="8">The sequence shown here is derived from an EMBL/GenBank/DDBJ whole genome shotgun (WGS) entry which is preliminary data.</text>
</comment>
<dbReference type="PRINTS" id="PR00507">
    <property type="entry name" value="N12N6MTFRASE"/>
</dbReference>
<evidence type="ECO:0000313" key="8">
    <source>
        <dbReference type="EMBL" id="MBE5056441.1"/>
    </source>
</evidence>
<dbReference type="Gene3D" id="3.40.50.150">
    <property type="entry name" value="Vaccinia Virus protein VP39"/>
    <property type="match status" value="1"/>
</dbReference>
<dbReference type="PROSITE" id="PS00092">
    <property type="entry name" value="N6_MTASE"/>
    <property type="match status" value="1"/>
</dbReference>
<evidence type="ECO:0000256" key="2">
    <source>
        <dbReference type="ARBA" id="ARBA00022603"/>
    </source>
</evidence>
<keyword evidence="9" id="KW-1185">Reference proteome</keyword>
<dbReference type="RefSeq" id="WP_193538235.1">
    <property type="nucleotide sequence ID" value="NZ_JADCKF010000009.1"/>
</dbReference>
<evidence type="ECO:0000256" key="5">
    <source>
        <dbReference type="ARBA" id="ARBA00047942"/>
    </source>
</evidence>
<dbReference type="InterPro" id="IPR029063">
    <property type="entry name" value="SAM-dependent_MTases_sf"/>
</dbReference>
<keyword evidence="4" id="KW-0949">S-adenosyl-L-methionine</keyword>
<gene>
    <name evidence="8" type="ORF">INF37_10610</name>
</gene>
<sequence>MEKTNITEIITKYFKAVCDAYSLGNVESSYNAPIMALFTDIGCAARDLSGERKGQSGENIDIKLWHTEEEVTETEPFAGVEVKKVGGIDKRALSQIKIEADRYGNAILTDNIEWRFWRAGDTEMYTGLRIMKLVDGKLVLREDNIELFFSLLEDFLLRDPAQIKSSTKLAEYMAMHARTIRSIISGILKDDGNGQPLLTDNQKKLPMFMELYGLYRRIKSDLRPLMNTREFADMYAQTIVYGLFIARYNDTTPDSFDRYEAIKYLQEESELLKQFFLHITGTGRKHPTLEGVIDKLCSLYRICNISNLLERDEKKDTIIHFYEEFLTFYDPALRKSLGVFYTPVQAVQYLISFVDKILVEDFAIEGGLSNNEQITTKVPCAPYKITKNKWSDEMTISVPRVAILDPACGTGSFGAEIIKYIKNTYFSGGRSVFYENYIQQENGLLSRLIGFEIMMTSYVVAHLKIRRTIDETLGHLPTTQLPTNIFLTNTLTPPMSDLERGEQLTLFDFSAAITEEAYNADTWKTRRPIKVIIGNPPYLAASTNPYDISAYKTETDGVTDFGEKKHWLNDDYVKFFRFSEQIIDKNKEGVLAFVSNNGYLDNPTFRGMRGSLLRTFDKIYIVNLHGSANKKETAPDGSKDENIFDIMQGVSLFIGVKKTKKTDWAKVYYTDIWGTREAKFEALAKGNLVFSQLKLDQKMAYFIPFGSNDKEAYDKGVSVAELFPVNVTGIVSGNDGASIAPTKAELIRRMDIVKNATEEKDIFDLWGRFSRGQTAEKIQNDVLSGGTITPISFRPFDSRWTYYSGNSCGWVLWPREKNTMGHLLAEPNSPIGANIGLVFCKTSRSFFSPFVSQNIIAHRLFSAMCEITYIAPLYLRSESGLTGESWTANLNDETFNKLTQYLSEKPEPIEIFDYVYGVLHDPVYCEKYEQYLCRDFPRVPIINTPEKERDEGEFYVSEELYREYVSAGERLRKLHLMQIKAPAELALEPNTPDDMEIGAIKYKNGVLQLNANKRITGISQEVWKYQIGGHQVLDKWFKEHKGEALTIDSFTHIENIVGALDETIRIREHLKGLHK</sequence>
<dbReference type="InterPro" id="IPR041635">
    <property type="entry name" value="Type_ISP_LLaBIII_C"/>
</dbReference>
<feature type="domain" description="Type II methyltransferase M.TaqI-like" evidence="6">
    <location>
        <begin position="524"/>
        <end position="624"/>
    </location>
</feature>
<dbReference type="EC" id="2.1.1.72" evidence="1"/>
<dbReference type="InterPro" id="IPR050953">
    <property type="entry name" value="N4_N6_ade-DNA_methylase"/>
</dbReference>
<feature type="domain" description="Type ISP restriction-modification enzyme LLaBIII C-terminal specificity" evidence="7">
    <location>
        <begin position="721"/>
        <end position="1067"/>
    </location>
</feature>
<dbReference type="PANTHER" id="PTHR33841:SF1">
    <property type="entry name" value="DNA METHYLTRANSFERASE A"/>
    <property type="match status" value="1"/>
</dbReference>
<evidence type="ECO:0000256" key="3">
    <source>
        <dbReference type="ARBA" id="ARBA00022679"/>
    </source>
</evidence>
<comment type="catalytic activity">
    <reaction evidence="5">
        <text>a 2'-deoxyadenosine in DNA + S-adenosyl-L-methionine = an N(6)-methyl-2'-deoxyadenosine in DNA + S-adenosyl-L-homocysteine + H(+)</text>
        <dbReference type="Rhea" id="RHEA:15197"/>
        <dbReference type="Rhea" id="RHEA-COMP:12418"/>
        <dbReference type="Rhea" id="RHEA-COMP:12419"/>
        <dbReference type="ChEBI" id="CHEBI:15378"/>
        <dbReference type="ChEBI" id="CHEBI:57856"/>
        <dbReference type="ChEBI" id="CHEBI:59789"/>
        <dbReference type="ChEBI" id="CHEBI:90615"/>
        <dbReference type="ChEBI" id="CHEBI:90616"/>
        <dbReference type="EC" id="2.1.1.72"/>
    </reaction>
</comment>
<dbReference type="EMBL" id="JADCKF010000009">
    <property type="protein sequence ID" value="MBE5056441.1"/>
    <property type="molecule type" value="Genomic_DNA"/>
</dbReference>